<reference evidence="1" key="1">
    <citation type="submission" date="2021-01" db="EMBL/GenBank/DDBJ databases">
        <authorList>
            <person name="Lovell J.T."/>
            <person name="Bentley N."/>
            <person name="Bhattarai G."/>
            <person name="Jenkins J.W."/>
            <person name="Sreedasyam A."/>
            <person name="Alarcon Y."/>
            <person name="Bock C."/>
            <person name="Boston L."/>
            <person name="Carlson J."/>
            <person name="Cervantes K."/>
            <person name="Clermont K."/>
            <person name="Krom N."/>
            <person name="Kubenka K."/>
            <person name="Mamidi S."/>
            <person name="Mattison C."/>
            <person name="Monteros M."/>
            <person name="Pisani C."/>
            <person name="Plott C."/>
            <person name="Rajasekar S."/>
            <person name="Rhein H.S."/>
            <person name="Rohla C."/>
            <person name="Song M."/>
            <person name="Hilaire R.S."/>
            <person name="Shu S."/>
            <person name="Wells L."/>
            <person name="Wang X."/>
            <person name="Webber J."/>
            <person name="Heerema R.J."/>
            <person name="Klein P."/>
            <person name="Conner P."/>
            <person name="Grauke L."/>
            <person name="Grimwood J."/>
            <person name="Schmutz J."/>
            <person name="Randall J.J."/>
        </authorList>
    </citation>
    <scope>NUCLEOTIDE SEQUENCE</scope>
    <source>
        <tissue evidence="1">Leaf</tissue>
    </source>
</reference>
<dbReference type="AlphaFoldDB" id="A0A922JDD6"/>
<protein>
    <recommendedName>
        <fullName evidence="3">Reverse transcriptase domain-containing protein</fullName>
    </recommendedName>
</protein>
<evidence type="ECO:0000313" key="2">
    <source>
        <dbReference type="Proteomes" id="UP000811246"/>
    </source>
</evidence>
<proteinExistence type="predicted"/>
<sequence length="84" mass="9373">MMNGTPMGFFKGERGLRQGDPLSPYLFIVTQEVLSRLIKKSFDEGKIGQFAQAKETPLISHLIFICPQSSDSKLEQAPELFLLG</sequence>
<accession>A0A922JDD6</accession>
<gene>
    <name evidence="1" type="ORF">I3842_07G127900</name>
</gene>
<evidence type="ECO:0000313" key="1">
    <source>
        <dbReference type="EMBL" id="KAG6704271.1"/>
    </source>
</evidence>
<dbReference type="Proteomes" id="UP000811246">
    <property type="component" value="Chromosome 7"/>
</dbReference>
<comment type="caution">
    <text evidence="1">The sequence shown here is derived from an EMBL/GenBank/DDBJ whole genome shotgun (WGS) entry which is preliminary data.</text>
</comment>
<evidence type="ECO:0008006" key="3">
    <source>
        <dbReference type="Google" id="ProtNLM"/>
    </source>
</evidence>
<name>A0A922JDD6_CARIL</name>
<organism evidence="1 2">
    <name type="scientific">Carya illinoinensis</name>
    <name type="common">Pecan</name>
    <dbReference type="NCBI Taxonomy" id="32201"/>
    <lineage>
        <taxon>Eukaryota</taxon>
        <taxon>Viridiplantae</taxon>
        <taxon>Streptophyta</taxon>
        <taxon>Embryophyta</taxon>
        <taxon>Tracheophyta</taxon>
        <taxon>Spermatophyta</taxon>
        <taxon>Magnoliopsida</taxon>
        <taxon>eudicotyledons</taxon>
        <taxon>Gunneridae</taxon>
        <taxon>Pentapetalae</taxon>
        <taxon>rosids</taxon>
        <taxon>fabids</taxon>
        <taxon>Fagales</taxon>
        <taxon>Juglandaceae</taxon>
        <taxon>Carya</taxon>
    </lineage>
</organism>
<dbReference type="EMBL" id="CM031831">
    <property type="protein sequence ID" value="KAG6704271.1"/>
    <property type="molecule type" value="Genomic_DNA"/>
</dbReference>